<evidence type="ECO:0000313" key="3">
    <source>
        <dbReference type="Proteomes" id="UP000233350"/>
    </source>
</evidence>
<reference evidence="2 3" key="1">
    <citation type="submission" date="2016-07" db="EMBL/GenBank/DDBJ databases">
        <title>Detection of Helicobacter winghamensis from caecal content of red fox (Vulpes vulpes).</title>
        <authorList>
            <person name="Zanoni R.G."/>
            <person name="Florio D."/>
            <person name="Caffara M."/>
            <person name="Renzi M."/>
            <person name="Parisi A."/>
            <person name="Pasquali F."/>
            <person name="Manfreda G."/>
        </authorList>
    </citation>
    <scope>NUCLEOTIDE SEQUENCE [LARGE SCALE GENOMIC DNA]</scope>
    <source>
        <strain evidence="2 3">295_13</strain>
    </source>
</reference>
<evidence type="ECO:0000313" key="2">
    <source>
        <dbReference type="EMBL" id="PKT81095.1"/>
    </source>
</evidence>
<dbReference type="OrthoDB" id="9799921at2"/>
<comment type="caution">
    <text evidence="2">The sequence shown here is derived from an EMBL/GenBank/DDBJ whole genome shotgun (WGS) entry which is preliminary data.</text>
</comment>
<gene>
    <name evidence="2" type="ORF">BCM31_04745</name>
</gene>
<dbReference type="GeneID" id="97289475"/>
<dbReference type="RefSeq" id="WP_006801910.1">
    <property type="nucleotide sequence ID" value="NZ_CABKOI010000021.1"/>
</dbReference>
<accession>A0A2N3PJB1</accession>
<dbReference type="STRING" id="556267.HWAG_00219"/>
<dbReference type="SMART" id="SM00987">
    <property type="entry name" value="UreE_C"/>
    <property type="match status" value="1"/>
</dbReference>
<organism evidence="2 3">
    <name type="scientific">Helicobacter winghamensis</name>
    <dbReference type="NCBI Taxonomy" id="157268"/>
    <lineage>
        <taxon>Bacteria</taxon>
        <taxon>Pseudomonadati</taxon>
        <taxon>Campylobacterota</taxon>
        <taxon>Epsilonproteobacteria</taxon>
        <taxon>Campylobacterales</taxon>
        <taxon>Helicobacteraceae</taxon>
        <taxon>Helicobacter</taxon>
    </lineage>
</organism>
<dbReference type="EMBL" id="MBPK01000032">
    <property type="protein sequence ID" value="PKT81095.1"/>
    <property type="molecule type" value="Genomic_DNA"/>
</dbReference>
<dbReference type="NCBIfam" id="TIGR04274">
    <property type="entry name" value="hypoxanDNAglyco"/>
    <property type="match status" value="1"/>
</dbReference>
<dbReference type="SUPFAM" id="SSF52141">
    <property type="entry name" value="Uracil-DNA glycosylase-like"/>
    <property type="match status" value="1"/>
</dbReference>
<dbReference type="AlphaFoldDB" id="A0A2N3PJB1"/>
<feature type="domain" description="Uracil-DNA glycosylase-like" evidence="1">
    <location>
        <begin position="7"/>
        <end position="156"/>
    </location>
</feature>
<dbReference type="CDD" id="cd10032">
    <property type="entry name" value="UDG-F6_HDG"/>
    <property type="match status" value="1"/>
</dbReference>
<name>A0A2N3PJB1_9HELI</name>
<evidence type="ECO:0000259" key="1">
    <source>
        <dbReference type="SMART" id="SM00986"/>
    </source>
</evidence>
<keyword evidence="3" id="KW-1185">Reference proteome</keyword>
<dbReference type="SMART" id="SM00986">
    <property type="entry name" value="UDG"/>
    <property type="match status" value="1"/>
</dbReference>
<dbReference type="InterPro" id="IPR036895">
    <property type="entry name" value="Uracil-DNA_glycosylase-like_sf"/>
</dbReference>
<dbReference type="InterPro" id="IPR026353">
    <property type="entry name" value="Hypoxan-DNA_Glyclase"/>
</dbReference>
<dbReference type="Pfam" id="PF03167">
    <property type="entry name" value="UDG"/>
    <property type="match status" value="1"/>
</dbReference>
<dbReference type="Proteomes" id="UP000233350">
    <property type="component" value="Unassembled WGS sequence"/>
</dbReference>
<protein>
    <submittedName>
        <fullName evidence="2">DNA-deoxyinosine glycosylase</fullName>
    </submittedName>
</protein>
<dbReference type="InterPro" id="IPR005122">
    <property type="entry name" value="Uracil-DNA_glycosylase-like"/>
</dbReference>
<dbReference type="Gene3D" id="3.40.470.10">
    <property type="entry name" value="Uracil-DNA glycosylase-like domain"/>
    <property type="match status" value="1"/>
</dbReference>
<proteinExistence type="predicted"/>
<sequence>MLKRGFEPIFNNESEVLILGSFPSKMSFEIGFYYGNPRNRFWKMLQDFFKVELVSVEAKKDFLLHYRIALWDIVCLGSNMQGDKESSMDKTLLATEISDLEALLAKTQIKTILCNGKKAYFLLNKYYPHLKDMAKSLPSTSPANVRFDSKQWEVELVSKSNF</sequence>